<dbReference type="Pfam" id="PF09397">
    <property type="entry name" value="FtsK_gamma"/>
    <property type="match status" value="1"/>
</dbReference>
<dbReference type="InterPro" id="IPR050206">
    <property type="entry name" value="FtsK/SpoIIIE/SftA"/>
</dbReference>
<evidence type="ECO:0000313" key="2">
    <source>
        <dbReference type="EMBL" id="EKC49025.1"/>
    </source>
</evidence>
<comment type="caution">
    <text evidence="2">The sequence shown here is derived from an EMBL/GenBank/DDBJ whole genome shotgun (WGS) entry which is preliminary data.</text>
</comment>
<dbReference type="InterPro" id="IPR036388">
    <property type="entry name" value="WH-like_DNA-bd_sf"/>
</dbReference>
<dbReference type="InterPro" id="IPR036390">
    <property type="entry name" value="WH_DNA-bd_sf"/>
</dbReference>
<dbReference type="PANTHER" id="PTHR22683:SF41">
    <property type="entry name" value="DNA TRANSLOCASE FTSK"/>
    <property type="match status" value="1"/>
</dbReference>
<protein>
    <submittedName>
        <fullName evidence="2">FtsK/SpoIIIE family protein</fullName>
    </submittedName>
</protein>
<dbReference type="SUPFAM" id="SSF46785">
    <property type="entry name" value="Winged helix' DNA-binding domain"/>
    <property type="match status" value="1"/>
</dbReference>
<gene>
    <name evidence="2" type="ORF">LEA_18601</name>
</gene>
<accession>K1S5M0</accession>
<dbReference type="PANTHER" id="PTHR22683">
    <property type="entry name" value="SPORULATION PROTEIN RELATED"/>
    <property type="match status" value="1"/>
</dbReference>
<feature type="domain" description="FtsK gamma" evidence="1">
    <location>
        <begin position="45"/>
        <end position="110"/>
    </location>
</feature>
<dbReference type="SMART" id="SM00843">
    <property type="entry name" value="Ftsk_gamma"/>
    <property type="match status" value="1"/>
</dbReference>
<sequence length="120" mass="13363">MQGAYVSEKEISDTVNYIKEHSGEAEYDDTIDAKLTTDQEAMANGGELDPYFAQAGRLCIEKQKGSTSMIQRQFKVGFNRAARIMEQLYDAGVVGQEESNKPRKVIMSIEAFEQMVNGGQ</sequence>
<dbReference type="Gene3D" id="1.10.10.10">
    <property type="entry name" value="Winged helix-like DNA-binding domain superfamily/Winged helix DNA-binding domain"/>
    <property type="match status" value="1"/>
</dbReference>
<dbReference type="AlphaFoldDB" id="K1S5M0"/>
<dbReference type="InterPro" id="IPR018541">
    <property type="entry name" value="Ftsk_gamma"/>
</dbReference>
<evidence type="ECO:0000259" key="1">
    <source>
        <dbReference type="SMART" id="SM00843"/>
    </source>
</evidence>
<name>K1S5M0_9ZZZZ</name>
<dbReference type="EMBL" id="AJWY01012763">
    <property type="protein sequence ID" value="EKC49025.1"/>
    <property type="molecule type" value="Genomic_DNA"/>
</dbReference>
<reference evidence="2" key="1">
    <citation type="journal article" date="2013" name="Environ. Microbiol.">
        <title>Microbiota from the distal guts of lean and obese adolescents exhibit partial functional redundancy besides clear differences in community structure.</title>
        <authorList>
            <person name="Ferrer M."/>
            <person name="Ruiz A."/>
            <person name="Lanza F."/>
            <person name="Haange S.B."/>
            <person name="Oberbach A."/>
            <person name="Till H."/>
            <person name="Bargiela R."/>
            <person name="Campoy C."/>
            <person name="Segura M.T."/>
            <person name="Richter M."/>
            <person name="von Bergen M."/>
            <person name="Seifert J."/>
            <person name="Suarez A."/>
        </authorList>
    </citation>
    <scope>NUCLEOTIDE SEQUENCE</scope>
</reference>
<organism evidence="2">
    <name type="scientific">human gut metagenome</name>
    <dbReference type="NCBI Taxonomy" id="408170"/>
    <lineage>
        <taxon>unclassified sequences</taxon>
        <taxon>metagenomes</taxon>
        <taxon>organismal metagenomes</taxon>
    </lineage>
</organism>
<proteinExistence type="predicted"/>